<dbReference type="EMBL" id="JBHRWN010000002">
    <property type="protein sequence ID" value="MFC3476746.1"/>
    <property type="molecule type" value="Genomic_DNA"/>
</dbReference>
<name>A0ABD5NCC7_9EURY</name>
<evidence type="ECO:0000259" key="2">
    <source>
        <dbReference type="Pfam" id="PF10006"/>
    </source>
</evidence>
<feature type="domain" description="DUF2249" evidence="2">
    <location>
        <begin position="25"/>
        <end position="81"/>
    </location>
</feature>
<proteinExistence type="predicted"/>
<dbReference type="RefSeq" id="WP_232572111.1">
    <property type="nucleotide sequence ID" value="NZ_CP089466.1"/>
</dbReference>
<accession>A0ABD5NCC7</accession>
<dbReference type="AlphaFoldDB" id="A0ABD5NCC7"/>
<sequence length="89" mass="9867">MAASTDVEDALAATDAPTDRPRERLDVRELGPPEPLVETLETLSELGDAVLVQVNDRAPQHLYPKLRERGYEFESADCGDCVVTAIWRD</sequence>
<protein>
    <submittedName>
        <fullName evidence="3">DUF2249 domain-containing protein</fullName>
    </submittedName>
</protein>
<organism evidence="3 4">
    <name type="scientific">Halobacterium litoreum</name>
    <dbReference type="NCBI Taxonomy" id="2039234"/>
    <lineage>
        <taxon>Archaea</taxon>
        <taxon>Methanobacteriati</taxon>
        <taxon>Methanobacteriota</taxon>
        <taxon>Stenosarchaea group</taxon>
        <taxon>Halobacteria</taxon>
        <taxon>Halobacteriales</taxon>
        <taxon>Halobacteriaceae</taxon>
        <taxon>Halobacterium</taxon>
    </lineage>
</organism>
<keyword evidence="4" id="KW-1185">Reference proteome</keyword>
<feature type="region of interest" description="Disordered" evidence="1">
    <location>
        <begin position="1"/>
        <end position="26"/>
    </location>
</feature>
<dbReference type="Proteomes" id="UP001595660">
    <property type="component" value="Unassembled WGS sequence"/>
</dbReference>
<evidence type="ECO:0000256" key="1">
    <source>
        <dbReference type="SAM" id="MobiDB-lite"/>
    </source>
</evidence>
<dbReference type="InterPro" id="IPR018720">
    <property type="entry name" value="DUF2249"/>
</dbReference>
<dbReference type="GeneID" id="69117338"/>
<gene>
    <name evidence="3" type="ORF">ACFOKC_03310</name>
</gene>
<evidence type="ECO:0000313" key="3">
    <source>
        <dbReference type="EMBL" id="MFC3476746.1"/>
    </source>
</evidence>
<dbReference type="SUPFAM" id="SSF64307">
    <property type="entry name" value="SirA-like"/>
    <property type="match status" value="1"/>
</dbReference>
<dbReference type="InterPro" id="IPR036868">
    <property type="entry name" value="TusA-like_sf"/>
</dbReference>
<evidence type="ECO:0000313" key="4">
    <source>
        <dbReference type="Proteomes" id="UP001595660"/>
    </source>
</evidence>
<dbReference type="Pfam" id="PF10006">
    <property type="entry name" value="DUF2249"/>
    <property type="match status" value="1"/>
</dbReference>
<reference evidence="3 4" key="1">
    <citation type="journal article" date="2019" name="Int. J. Syst. Evol. Microbiol.">
        <title>The Global Catalogue of Microorganisms (GCM) 10K type strain sequencing project: providing services to taxonomists for standard genome sequencing and annotation.</title>
        <authorList>
            <consortium name="The Broad Institute Genomics Platform"/>
            <consortium name="The Broad Institute Genome Sequencing Center for Infectious Disease"/>
            <person name="Wu L."/>
            <person name="Ma J."/>
        </authorList>
    </citation>
    <scope>NUCLEOTIDE SEQUENCE [LARGE SCALE GENOMIC DNA]</scope>
    <source>
        <strain evidence="3 4">CGMCC 1.12562</strain>
    </source>
</reference>
<comment type="caution">
    <text evidence="3">The sequence shown here is derived from an EMBL/GenBank/DDBJ whole genome shotgun (WGS) entry which is preliminary data.</text>
</comment>
<feature type="compositionally biased region" description="Basic and acidic residues" evidence="1">
    <location>
        <begin position="17"/>
        <end position="26"/>
    </location>
</feature>